<dbReference type="InterPro" id="IPR023578">
    <property type="entry name" value="Ras_GEF_dom_sf"/>
</dbReference>
<dbReference type="CDD" id="cd06224">
    <property type="entry name" value="REM"/>
    <property type="match status" value="1"/>
</dbReference>
<dbReference type="SUPFAM" id="SSF50044">
    <property type="entry name" value="SH3-domain"/>
    <property type="match status" value="1"/>
</dbReference>
<dbReference type="GO" id="GO:0005085">
    <property type="term" value="F:guanyl-nucleotide exchange factor activity"/>
    <property type="evidence" value="ECO:0007669"/>
    <property type="project" value="UniProtKB-KW"/>
</dbReference>
<feature type="region of interest" description="Disordered" evidence="4">
    <location>
        <begin position="137"/>
        <end position="165"/>
    </location>
</feature>
<proteinExistence type="predicted"/>
<gene>
    <name evidence="7" type="ORF">CU098_001361</name>
</gene>
<reference evidence="7 8" key="1">
    <citation type="journal article" date="2018" name="G3 (Bethesda)">
        <title>Phylogenetic and Phylogenomic Definition of Rhizopus Species.</title>
        <authorList>
            <person name="Gryganskyi A.P."/>
            <person name="Golan J."/>
            <person name="Dolatabadi S."/>
            <person name="Mondo S."/>
            <person name="Robb S."/>
            <person name="Idnurm A."/>
            <person name="Muszewska A."/>
            <person name="Steczkiewicz K."/>
            <person name="Masonjones S."/>
            <person name="Liao H.L."/>
            <person name="Gajdeczka M.T."/>
            <person name="Anike F."/>
            <person name="Vuek A."/>
            <person name="Anishchenko I.M."/>
            <person name="Voigt K."/>
            <person name="de Hoog G.S."/>
            <person name="Smith M.E."/>
            <person name="Heitman J."/>
            <person name="Vilgalys R."/>
            <person name="Stajich J.E."/>
        </authorList>
    </citation>
    <scope>NUCLEOTIDE SEQUENCE [LARGE SCALE GENOMIC DNA]</scope>
    <source>
        <strain evidence="7 8">LSU 92-RS-03</strain>
    </source>
</reference>
<evidence type="ECO:0000313" key="8">
    <source>
        <dbReference type="Proteomes" id="UP000253551"/>
    </source>
</evidence>
<dbReference type="CDD" id="cd11883">
    <property type="entry name" value="SH3_Sdc25"/>
    <property type="match status" value="1"/>
</dbReference>
<keyword evidence="2" id="KW-0344">Guanine-nucleotide releasing factor</keyword>
<organism evidence="7 8">
    <name type="scientific">Rhizopus stolonifer</name>
    <name type="common">Rhizopus nigricans</name>
    <dbReference type="NCBI Taxonomy" id="4846"/>
    <lineage>
        <taxon>Eukaryota</taxon>
        <taxon>Fungi</taxon>
        <taxon>Fungi incertae sedis</taxon>
        <taxon>Mucoromycota</taxon>
        <taxon>Mucoromycotina</taxon>
        <taxon>Mucoromycetes</taxon>
        <taxon>Mucorales</taxon>
        <taxon>Mucorineae</taxon>
        <taxon>Rhizopodaceae</taxon>
        <taxon>Rhizopus</taxon>
    </lineage>
</organism>
<dbReference type="SMART" id="SM00326">
    <property type="entry name" value="SH3"/>
    <property type="match status" value="1"/>
</dbReference>
<feature type="domain" description="SH3" evidence="5">
    <location>
        <begin position="5"/>
        <end position="64"/>
    </location>
</feature>
<dbReference type="FunFam" id="2.30.30.40:FF:000072">
    <property type="entry name" value="Unconventional Myosin IB"/>
    <property type="match status" value="1"/>
</dbReference>
<feature type="compositionally biased region" description="Polar residues" evidence="4">
    <location>
        <begin position="640"/>
        <end position="650"/>
    </location>
</feature>
<dbReference type="STRING" id="4846.A0A367KSJ2"/>
<dbReference type="Pfam" id="PF25006">
    <property type="entry name" value="DUF7783"/>
    <property type="match status" value="1"/>
</dbReference>
<accession>A0A367KSJ2</accession>
<dbReference type="OrthoDB" id="546434at2759"/>
<dbReference type="InterPro" id="IPR000651">
    <property type="entry name" value="Ras-like_Gua-exchang_fac_N"/>
</dbReference>
<dbReference type="SMART" id="SM00229">
    <property type="entry name" value="RasGEFN"/>
    <property type="match status" value="1"/>
</dbReference>
<dbReference type="PANTHER" id="PTHR46026:SF1">
    <property type="entry name" value="RHO-TYPE GUANINE NUCLEOTIDE EXCHANGE FACTOR, ISOFORM F"/>
    <property type="match status" value="1"/>
</dbReference>
<dbReference type="PRINTS" id="PR00499">
    <property type="entry name" value="P67PHOX"/>
</dbReference>
<evidence type="ECO:0000256" key="3">
    <source>
        <dbReference type="PROSITE-ProRule" id="PRU00192"/>
    </source>
</evidence>
<dbReference type="Gene3D" id="1.20.870.10">
    <property type="entry name" value="Son of sevenless (SoS) protein Chain: S domain 1"/>
    <property type="match status" value="1"/>
</dbReference>
<dbReference type="AlphaFoldDB" id="A0A367KSJ2"/>
<evidence type="ECO:0000259" key="6">
    <source>
        <dbReference type="PROSITE" id="PS50212"/>
    </source>
</evidence>
<sequence length="820" mass="92632">MSSPSLLCRVKALYPFESNDPSSLRFEEGDFIDVLAKLPSGWWDGWCNGQRGWFPSNYVKIIEEYAGSTEPVKQVKQQQTNLFDDSVGENYSLENALPSHWIIQTRQDGRASYFLNTLTGEMRSTWPSESSASYFYDASDDEDSGSSTIESNPRSDPWNQSSENTFQNAFDTPWQPNTQEFLPNNRETIQSVSPLDSSSPLTWRKLSIHVTLAINNLILAVKNGQKAFSSKQAASVVDAVRFMLVSSGTMSRESIHIKTNYALRSHHRAMMASMSKLVLSARLCTYGTANDVGKLLTDCRELLIAVRNFINTCESIPVQVSHAEPIILSPEDEHNPEWEGILQQQQPINSISGYTIDQGIRAKYQLRPELKENLDAYGASVQESIESLMASLNRHSDSRCSLAVLLFTQYRNFSNQNGQFLSIVEDTDFQSVAGSPLIHGINLAKQKLYDGLGKLFFSMQTMTDENIPMDKIENDMQEASDSIISSVKSLCNHIAELVIERNQSRIGGIEEEEEKETSSQEDLFACFLRNSTGSFNLNLSSELLKNTSYSYSLDELLLRNMSYTSDISVTNGKRSKSLTMELRQPETTNLKSIYRASAPISDLSLFSRTSLHRSTTVDSKHSNAKLKQFFGDEVPEPSTAAGTPISSTTDVPMHPLGGSKSLDPSSDVLEGEERFLQYDYSPNEIVFTVDGSVKGGTLRALVERMTLHDYLDMNFNSTFLLTYRSFCTSLQMLELLEERYNIQPPPGLTAKELETWVTKKQKLIRLRVFNLLKIWLEQYYYEEDSVILDRLLFFTNTTLKETLSFSAYQLERLIEKRKNA</sequence>
<protein>
    <submittedName>
        <fullName evidence="7">Uncharacterized protein</fullName>
    </submittedName>
</protein>
<keyword evidence="8" id="KW-1185">Reference proteome</keyword>
<dbReference type="Gene3D" id="2.30.30.40">
    <property type="entry name" value="SH3 Domains"/>
    <property type="match status" value="1"/>
</dbReference>
<comment type="caution">
    <text evidence="7">The sequence shown here is derived from an EMBL/GenBank/DDBJ whole genome shotgun (WGS) entry which is preliminary data.</text>
</comment>
<dbReference type="InterPro" id="IPR056685">
    <property type="entry name" value="DUF7783"/>
</dbReference>
<dbReference type="PROSITE" id="PS50212">
    <property type="entry name" value="RASGEF_NTER"/>
    <property type="match status" value="1"/>
</dbReference>
<evidence type="ECO:0000259" key="5">
    <source>
        <dbReference type="PROSITE" id="PS50002"/>
    </source>
</evidence>
<name>A0A367KSJ2_RHIST</name>
<feature type="domain" description="N-terminal Ras-GEF" evidence="6">
    <location>
        <begin position="689"/>
        <end position="818"/>
    </location>
</feature>
<dbReference type="InterPro" id="IPR036028">
    <property type="entry name" value="SH3-like_dom_sf"/>
</dbReference>
<evidence type="ECO:0000256" key="1">
    <source>
        <dbReference type="ARBA" id="ARBA00022443"/>
    </source>
</evidence>
<feature type="non-terminal residue" evidence="7">
    <location>
        <position position="820"/>
    </location>
</feature>
<dbReference type="Pfam" id="PF00618">
    <property type="entry name" value="RasGEF_N"/>
    <property type="match status" value="1"/>
</dbReference>
<evidence type="ECO:0000256" key="4">
    <source>
        <dbReference type="SAM" id="MobiDB-lite"/>
    </source>
</evidence>
<dbReference type="PANTHER" id="PTHR46026">
    <property type="entry name" value="RHO-TYPE GUANINE NUCLEOTIDE EXCHANGE FACTOR, ISOFORM F"/>
    <property type="match status" value="1"/>
</dbReference>
<dbReference type="SUPFAM" id="SSF48366">
    <property type="entry name" value="Ras GEF"/>
    <property type="match status" value="1"/>
</dbReference>
<evidence type="ECO:0000256" key="2">
    <source>
        <dbReference type="PROSITE-ProRule" id="PRU00135"/>
    </source>
</evidence>
<feature type="region of interest" description="Disordered" evidence="4">
    <location>
        <begin position="633"/>
        <end position="664"/>
    </location>
</feature>
<dbReference type="PROSITE" id="PS50002">
    <property type="entry name" value="SH3"/>
    <property type="match status" value="1"/>
</dbReference>
<keyword evidence="1 3" id="KW-0728">SH3 domain</keyword>
<feature type="compositionally biased region" description="Polar residues" evidence="4">
    <location>
        <begin position="145"/>
        <end position="165"/>
    </location>
</feature>
<dbReference type="Pfam" id="PF00018">
    <property type="entry name" value="SH3_1"/>
    <property type="match status" value="1"/>
</dbReference>
<dbReference type="EMBL" id="PJQM01000464">
    <property type="protein sequence ID" value="RCI05161.1"/>
    <property type="molecule type" value="Genomic_DNA"/>
</dbReference>
<dbReference type="PRINTS" id="PR00452">
    <property type="entry name" value="SH3DOMAIN"/>
</dbReference>
<dbReference type="InterPro" id="IPR001452">
    <property type="entry name" value="SH3_domain"/>
</dbReference>
<evidence type="ECO:0000313" key="7">
    <source>
        <dbReference type="EMBL" id="RCI05161.1"/>
    </source>
</evidence>
<dbReference type="Proteomes" id="UP000253551">
    <property type="component" value="Unassembled WGS sequence"/>
</dbReference>
<dbReference type="GO" id="GO:0005737">
    <property type="term" value="C:cytoplasm"/>
    <property type="evidence" value="ECO:0007669"/>
    <property type="project" value="TreeGrafter"/>
</dbReference>